<reference evidence="1" key="1">
    <citation type="submission" date="2018-04" db="EMBL/GenBank/DDBJ databases">
        <title>Whole genome sequencing of Hypsizygus marmoreus.</title>
        <authorList>
            <person name="Choi I.-G."/>
            <person name="Min B."/>
            <person name="Kim J.-G."/>
            <person name="Kim S."/>
            <person name="Oh Y.-L."/>
            <person name="Kong W.-S."/>
            <person name="Park H."/>
            <person name="Jeong J."/>
            <person name="Song E.-S."/>
        </authorList>
    </citation>
    <scope>NUCLEOTIDE SEQUENCE [LARGE SCALE GENOMIC DNA]</scope>
    <source>
        <strain evidence="1">51987-8</strain>
    </source>
</reference>
<sequence length="165" mass="17860">MGAVRCLRGGRLQNGVQQSGGITSRDAFQSPKRHYVLELRHPPRFSGLKESKPLGGVFSRIMSAMQFKGWIPSMCDACGRRASKCIASKQGSRELKTPFISEMFGSLGMEGGMCNAILPPDEEASALSTSTIRSAATRKSQAPHVIPSKPLTPRTLAFIDHARSV</sequence>
<dbReference type="InParanoid" id="A0A369K718"/>
<organism evidence="1 2">
    <name type="scientific">Hypsizygus marmoreus</name>
    <name type="common">White beech mushroom</name>
    <name type="synonym">Agaricus marmoreus</name>
    <dbReference type="NCBI Taxonomy" id="39966"/>
    <lineage>
        <taxon>Eukaryota</taxon>
        <taxon>Fungi</taxon>
        <taxon>Dikarya</taxon>
        <taxon>Basidiomycota</taxon>
        <taxon>Agaricomycotina</taxon>
        <taxon>Agaricomycetes</taxon>
        <taxon>Agaricomycetidae</taxon>
        <taxon>Agaricales</taxon>
        <taxon>Tricholomatineae</taxon>
        <taxon>Lyophyllaceae</taxon>
        <taxon>Hypsizygus</taxon>
    </lineage>
</organism>
<comment type="caution">
    <text evidence="1">The sequence shown here is derived from an EMBL/GenBank/DDBJ whole genome shotgun (WGS) entry which is preliminary data.</text>
</comment>
<accession>A0A369K718</accession>
<protein>
    <submittedName>
        <fullName evidence="1">Uncharacterized protein</fullName>
    </submittedName>
</protein>
<name>A0A369K718_HYPMA</name>
<gene>
    <name evidence="1" type="ORF">Hypma_015295</name>
</gene>
<dbReference type="AlphaFoldDB" id="A0A369K718"/>
<evidence type="ECO:0000313" key="1">
    <source>
        <dbReference type="EMBL" id="RDB28637.1"/>
    </source>
</evidence>
<keyword evidence="2" id="KW-1185">Reference proteome</keyword>
<dbReference type="EMBL" id="LUEZ02000010">
    <property type="protein sequence ID" value="RDB28637.1"/>
    <property type="molecule type" value="Genomic_DNA"/>
</dbReference>
<proteinExistence type="predicted"/>
<dbReference type="Proteomes" id="UP000076154">
    <property type="component" value="Unassembled WGS sequence"/>
</dbReference>
<evidence type="ECO:0000313" key="2">
    <source>
        <dbReference type="Proteomes" id="UP000076154"/>
    </source>
</evidence>